<dbReference type="Proteomes" id="UP000279236">
    <property type="component" value="Unassembled WGS sequence"/>
</dbReference>
<comment type="caution">
    <text evidence="1">The sequence shown here is derived from an EMBL/GenBank/DDBJ whole genome shotgun (WGS) entry which is preliminary data.</text>
</comment>
<protein>
    <submittedName>
        <fullName evidence="1">Uncharacterized protein</fullName>
    </submittedName>
</protein>
<keyword evidence="2" id="KW-1185">Reference proteome</keyword>
<accession>A0A427Y9M7</accession>
<dbReference type="GeneID" id="39584920"/>
<gene>
    <name evidence="1" type="ORF">EHS24_000377</name>
</gene>
<evidence type="ECO:0000313" key="1">
    <source>
        <dbReference type="EMBL" id="RSH87859.1"/>
    </source>
</evidence>
<dbReference type="EMBL" id="RSCE01000001">
    <property type="protein sequence ID" value="RSH87859.1"/>
    <property type="molecule type" value="Genomic_DNA"/>
</dbReference>
<dbReference type="AlphaFoldDB" id="A0A427Y9M7"/>
<proteinExistence type="predicted"/>
<reference evidence="1 2" key="1">
    <citation type="submission" date="2018-11" db="EMBL/GenBank/DDBJ databases">
        <title>Genome sequence of Apiotrichum porosum DSM 27194.</title>
        <authorList>
            <person name="Aliyu H."/>
            <person name="Gorte O."/>
            <person name="Ochsenreither K."/>
        </authorList>
    </citation>
    <scope>NUCLEOTIDE SEQUENCE [LARGE SCALE GENOMIC DNA]</scope>
    <source>
        <strain evidence="1 2">DSM 27194</strain>
    </source>
</reference>
<name>A0A427Y9M7_9TREE</name>
<organism evidence="1 2">
    <name type="scientific">Apiotrichum porosum</name>
    <dbReference type="NCBI Taxonomy" id="105984"/>
    <lineage>
        <taxon>Eukaryota</taxon>
        <taxon>Fungi</taxon>
        <taxon>Dikarya</taxon>
        <taxon>Basidiomycota</taxon>
        <taxon>Agaricomycotina</taxon>
        <taxon>Tremellomycetes</taxon>
        <taxon>Trichosporonales</taxon>
        <taxon>Trichosporonaceae</taxon>
        <taxon>Apiotrichum</taxon>
    </lineage>
</organism>
<evidence type="ECO:0000313" key="2">
    <source>
        <dbReference type="Proteomes" id="UP000279236"/>
    </source>
</evidence>
<sequence>MTFTPETEVRIRALGGTVSPSTGSVHDRLQAVDFTAAPALVLEGFIDVVDVDVVTAMVQAADTHGSRAAASMVKYPVLEWDVSPAPFTPFSPGTPDFDEWDGTIDDAALRRAAAVAGQDAYPPHHPPLTLVFIGHSEGWPNNYFVLCQDPNPENPAVYTTDHEVYFSEVEKLGSLLDLFARHIVTDDEVVGVVRDRYRQVSEYEQTEQVVQGSAQ</sequence>
<dbReference type="RefSeq" id="XP_028480067.1">
    <property type="nucleotide sequence ID" value="XM_028616210.1"/>
</dbReference>